<dbReference type="Proteomes" id="UP000015104">
    <property type="component" value="Unassembled WGS sequence"/>
</dbReference>
<dbReference type="HOGENOM" id="CLU_3406797_0_0_1"/>
<reference evidence="2" key="1">
    <citation type="submission" date="2011-08" db="EMBL/GenBank/DDBJ databases">
        <authorList>
            <person name="Rombauts S."/>
        </authorList>
    </citation>
    <scope>NUCLEOTIDE SEQUENCE</scope>
    <source>
        <strain evidence="2">London</strain>
    </source>
</reference>
<keyword evidence="2" id="KW-1185">Reference proteome</keyword>
<dbReference type="EMBL" id="CAEY01000175">
    <property type="status" value="NOT_ANNOTATED_CDS"/>
    <property type="molecule type" value="Genomic_DNA"/>
</dbReference>
<name>T1KKA8_TETUR</name>
<proteinExistence type="predicted"/>
<dbReference type="AlphaFoldDB" id="T1KKA8"/>
<accession>T1KKA8</accession>
<organism evidence="1 2">
    <name type="scientific">Tetranychus urticae</name>
    <name type="common">Two-spotted spider mite</name>
    <dbReference type="NCBI Taxonomy" id="32264"/>
    <lineage>
        <taxon>Eukaryota</taxon>
        <taxon>Metazoa</taxon>
        <taxon>Ecdysozoa</taxon>
        <taxon>Arthropoda</taxon>
        <taxon>Chelicerata</taxon>
        <taxon>Arachnida</taxon>
        <taxon>Acari</taxon>
        <taxon>Acariformes</taxon>
        <taxon>Trombidiformes</taxon>
        <taxon>Prostigmata</taxon>
        <taxon>Eleutherengona</taxon>
        <taxon>Raphignathae</taxon>
        <taxon>Tetranychoidea</taxon>
        <taxon>Tetranychidae</taxon>
        <taxon>Tetranychus</taxon>
    </lineage>
</organism>
<evidence type="ECO:0000313" key="2">
    <source>
        <dbReference type="Proteomes" id="UP000015104"/>
    </source>
</evidence>
<sequence length="30" mass="3439">MLSNNLWNDLANKTFFLSTLLVENPVMLSL</sequence>
<dbReference type="EnsemblMetazoa" id="tetur13g03020.1">
    <property type="protein sequence ID" value="tetur13g03020.1"/>
    <property type="gene ID" value="tetur13g03020"/>
</dbReference>
<reference evidence="1" key="2">
    <citation type="submission" date="2015-06" db="UniProtKB">
        <authorList>
            <consortium name="EnsemblMetazoa"/>
        </authorList>
    </citation>
    <scope>IDENTIFICATION</scope>
</reference>
<evidence type="ECO:0000313" key="1">
    <source>
        <dbReference type="EnsemblMetazoa" id="tetur13g03020.1"/>
    </source>
</evidence>
<protein>
    <submittedName>
        <fullName evidence="1">Uncharacterized protein</fullName>
    </submittedName>
</protein>